<dbReference type="GO" id="GO:0015658">
    <property type="term" value="F:branched-chain amino acid transmembrane transporter activity"/>
    <property type="evidence" value="ECO:0007669"/>
    <property type="project" value="TreeGrafter"/>
</dbReference>
<dbReference type="STRING" id="1215104.GCA_000730585_01031"/>
<dbReference type="InterPro" id="IPR003593">
    <property type="entry name" value="AAA+_ATPase"/>
</dbReference>
<evidence type="ECO:0000256" key="5">
    <source>
        <dbReference type="ARBA" id="ARBA00022970"/>
    </source>
</evidence>
<dbReference type="GO" id="GO:0015807">
    <property type="term" value="P:L-amino acid transport"/>
    <property type="evidence" value="ECO:0007669"/>
    <property type="project" value="TreeGrafter"/>
</dbReference>
<dbReference type="AlphaFoldDB" id="A0A239JGT7"/>
<dbReference type="Proteomes" id="UP000198407">
    <property type="component" value="Unassembled WGS sequence"/>
</dbReference>
<dbReference type="OrthoDB" id="9776369at2"/>
<dbReference type="CDD" id="cd03224">
    <property type="entry name" value="ABC_TM1139_LivF_branched"/>
    <property type="match status" value="1"/>
</dbReference>
<gene>
    <name evidence="7" type="ORF">SAMN05444352_12257</name>
</gene>
<accession>A0A239JGT7</accession>
<dbReference type="EMBL" id="FZOL01000022">
    <property type="protein sequence ID" value="SNT05246.1"/>
    <property type="molecule type" value="Genomic_DNA"/>
</dbReference>
<keyword evidence="2" id="KW-0813">Transport</keyword>
<dbReference type="RefSeq" id="WP_042128554.1">
    <property type="nucleotide sequence ID" value="NZ_FZOL01000022.1"/>
</dbReference>
<dbReference type="CDD" id="cd03219">
    <property type="entry name" value="ABC_Mj1267_LivG_branched"/>
    <property type="match status" value="1"/>
</dbReference>
<dbReference type="PROSITE" id="PS00211">
    <property type="entry name" value="ABC_TRANSPORTER_1"/>
    <property type="match status" value="1"/>
</dbReference>
<feature type="domain" description="ABC transporter" evidence="6">
    <location>
        <begin position="11"/>
        <end position="245"/>
    </location>
</feature>
<proteinExistence type="inferred from homology"/>
<keyword evidence="8" id="KW-1185">Reference proteome</keyword>
<evidence type="ECO:0000313" key="8">
    <source>
        <dbReference type="Proteomes" id="UP000198407"/>
    </source>
</evidence>
<reference evidence="8" key="1">
    <citation type="submission" date="2017-06" db="EMBL/GenBank/DDBJ databases">
        <authorList>
            <person name="Varghese N."/>
            <person name="Submissions S."/>
        </authorList>
    </citation>
    <scope>NUCLEOTIDE SEQUENCE [LARGE SCALE GENOMIC DNA]</scope>
    <source>
        <strain evidence="8">DSM 22348</strain>
    </source>
</reference>
<evidence type="ECO:0000256" key="2">
    <source>
        <dbReference type="ARBA" id="ARBA00022448"/>
    </source>
</evidence>
<dbReference type="Pfam" id="PF00005">
    <property type="entry name" value="ABC_tran"/>
    <property type="match status" value="2"/>
</dbReference>
<evidence type="ECO:0000256" key="3">
    <source>
        <dbReference type="ARBA" id="ARBA00022741"/>
    </source>
</evidence>
<name>A0A239JGT7_9PSED</name>
<dbReference type="GO" id="GO:0005524">
    <property type="term" value="F:ATP binding"/>
    <property type="evidence" value="ECO:0007669"/>
    <property type="project" value="UniProtKB-KW"/>
</dbReference>
<organism evidence="7 8">
    <name type="scientific">Pseudomonas japonica</name>
    <dbReference type="NCBI Taxonomy" id="256466"/>
    <lineage>
        <taxon>Bacteria</taxon>
        <taxon>Pseudomonadati</taxon>
        <taxon>Pseudomonadota</taxon>
        <taxon>Gammaproteobacteria</taxon>
        <taxon>Pseudomonadales</taxon>
        <taxon>Pseudomonadaceae</taxon>
        <taxon>Pseudomonas</taxon>
    </lineage>
</organism>
<feature type="domain" description="ABC transporter" evidence="6">
    <location>
        <begin position="282"/>
        <end position="513"/>
    </location>
</feature>
<dbReference type="PANTHER" id="PTHR43820:SF4">
    <property type="entry name" value="HIGH-AFFINITY BRANCHED-CHAIN AMINO ACID TRANSPORT ATP-BINDING PROTEIN LIVF"/>
    <property type="match status" value="1"/>
</dbReference>
<dbReference type="SMART" id="SM00382">
    <property type="entry name" value="AAA"/>
    <property type="match status" value="2"/>
</dbReference>
<keyword evidence="3" id="KW-0547">Nucleotide-binding</keyword>
<dbReference type="InterPro" id="IPR017871">
    <property type="entry name" value="ABC_transporter-like_CS"/>
</dbReference>
<comment type="similarity">
    <text evidence="1">Belongs to the ABC transporter superfamily.</text>
</comment>
<dbReference type="GO" id="GO:0016887">
    <property type="term" value="F:ATP hydrolysis activity"/>
    <property type="evidence" value="ECO:0007669"/>
    <property type="project" value="InterPro"/>
</dbReference>
<keyword evidence="5" id="KW-0029">Amino-acid transport</keyword>
<evidence type="ECO:0000256" key="4">
    <source>
        <dbReference type="ARBA" id="ARBA00022840"/>
    </source>
</evidence>
<keyword evidence="4" id="KW-0067">ATP-binding</keyword>
<dbReference type="PANTHER" id="PTHR43820">
    <property type="entry name" value="HIGH-AFFINITY BRANCHED-CHAIN AMINO ACID TRANSPORT ATP-BINDING PROTEIN LIVF"/>
    <property type="match status" value="1"/>
</dbReference>
<sequence>MSATTSSNSLISVQGLSKSYGGVHAIQDMSFDLRKGEICGVIGPNGAGKSTFIGLLGGALKPTAGTIHFDGNDVTRLDAAGRARLGIGRTYQVPRPFLDMSVRDNLLTAMFALNPWCGNGEANDTCDAILERTGLLGQRNLKARNLPLLRRKRLEIARALAIQPRLLLLDEVGAGLLDSEVGELIDLIQSLRSELDSVIIIEHVLRVVRECCDRSLVINFGKKVTEGRTDDVLDSEEVAQIYLGAHGGATSQSKDAPLSGKALNLDRLIAPRTTTSPPKTLLYLQDIHAGYGQAKVLQGITIEIVEGESVAILGTNGAGKTTLSNVISGVLKPTSGALRFDDKEITVVSSHLRARSGIAYCPEGRKIFANLTVEENLLINARTKDVAELSERLEQVYSLFPDLKQRRRDPGTAMSGGQQQMLAIGRALMSRPKLVIFDEISLGLAPVMMDKLYQALSILKAEGMTMVIVEQDVQRALEIADKVHVLERGQIALSGSAHQIMNDPRLRAMYVGEAKC</sequence>
<evidence type="ECO:0000313" key="7">
    <source>
        <dbReference type="EMBL" id="SNT05246.1"/>
    </source>
</evidence>
<dbReference type="SUPFAM" id="SSF52540">
    <property type="entry name" value="P-loop containing nucleoside triphosphate hydrolases"/>
    <property type="match status" value="2"/>
</dbReference>
<evidence type="ECO:0000256" key="1">
    <source>
        <dbReference type="ARBA" id="ARBA00005417"/>
    </source>
</evidence>
<dbReference type="InterPro" id="IPR003439">
    <property type="entry name" value="ABC_transporter-like_ATP-bd"/>
</dbReference>
<protein>
    <submittedName>
        <fullName evidence="7">ABC-type branched-chain amino acid transport system, ATPase component</fullName>
    </submittedName>
</protein>
<dbReference type="PROSITE" id="PS50893">
    <property type="entry name" value="ABC_TRANSPORTER_2"/>
    <property type="match status" value="2"/>
</dbReference>
<dbReference type="Gene3D" id="3.40.50.300">
    <property type="entry name" value="P-loop containing nucleotide triphosphate hydrolases"/>
    <property type="match status" value="2"/>
</dbReference>
<dbReference type="InterPro" id="IPR052156">
    <property type="entry name" value="BCAA_Transport_ATP-bd_LivF"/>
</dbReference>
<evidence type="ECO:0000259" key="6">
    <source>
        <dbReference type="PROSITE" id="PS50893"/>
    </source>
</evidence>
<dbReference type="InterPro" id="IPR027417">
    <property type="entry name" value="P-loop_NTPase"/>
</dbReference>